<sequence>MIDPRLHAPAVARNRDAILAILRGVLPRRGLALEIGSGTGEHIVHFAAALPLLTFQPSDIDPNARASIDAWVAWKRTWNVRPAIALDARRPPRPICTADAVFCIDLLHVAPWPATEGLFYQAYDLLPPGARLFIHGPFLRDGVETAPALRAFDARLRAQNPEWGLRELAAVEAVARDNDFSELEIIETAANNLGLIFRKL</sequence>
<keyword evidence="1" id="KW-0489">Methyltransferase</keyword>
<dbReference type="GO" id="GO:0008168">
    <property type="term" value="F:methyltransferase activity"/>
    <property type="evidence" value="ECO:0007669"/>
    <property type="project" value="UniProtKB-KW"/>
</dbReference>
<organism evidence="1 2">
    <name type="scientific">Candidatus Rhodoblastus alkanivorans</name>
    <dbReference type="NCBI Taxonomy" id="2954117"/>
    <lineage>
        <taxon>Bacteria</taxon>
        <taxon>Pseudomonadati</taxon>
        <taxon>Pseudomonadota</taxon>
        <taxon>Alphaproteobacteria</taxon>
        <taxon>Hyphomicrobiales</taxon>
        <taxon>Rhodoblastaceae</taxon>
        <taxon>Rhodoblastus</taxon>
    </lineage>
</organism>
<proteinExistence type="predicted"/>
<dbReference type="GO" id="GO:0032259">
    <property type="term" value="P:methylation"/>
    <property type="evidence" value="ECO:0007669"/>
    <property type="project" value="UniProtKB-KW"/>
</dbReference>
<protein>
    <submittedName>
        <fullName evidence="1">Class I SAM-dependent methyltransferase</fullName>
    </submittedName>
</protein>
<evidence type="ECO:0000313" key="2">
    <source>
        <dbReference type="Proteomes" id="UP001139104"/>
    </source>
</evidence>
<keyword evidence="1" id="KW-0808">Transferase</keyword>
<evidence type="ECO:0000313" key="1">
    <source>
        <dbReference type="EMBL" id="MCI4684552.1"/>
    </source>
</evidence>
<dbReference type="InterPro" id="IPR029063">
    <property type="entry name" value="SAM-dependent_MTases_sf"/>
</dbReference>
<dbReference type="PANTHER" id="PTHR20974:SF0">
    <property type="entry name" value="UPF0585 PROTEIN CG18661"/>
    <property type="match status" value="1"/>
</dbReference>
<keyword evidence="2" id="KW-1185">Reference proteome</keyword>
<dbReference type="Pfam" id="PF06080">
    <property type="entry name" value="DUF938"/>
    <property type="match status" value="1"/>
</dbReference>
<dbReference type="SUPFAM" id="SSF53335">
    <property type="entry name" value="S-adenosyl-L-methionine-dependent methyltransferases"/>
    <property type="match status" value="1"/>
</dbReference>
<dbReference type="PANTHER" id="PTHR20974">
    <property type="entry name" value="UPF0585 PROTEIN CG18661"/>
    <property type="match status" value="1"/>
</dbReference>
<name>A0ABS9ZAF5_9HYPH</name>
<dbReference type="Proteomes" id="UP001139104">
    <property type="component" value="Unassembled WGS sequence"/>
</dbReference>
<dbReference type="RefSeq" id="WP_243068443.1">
    <property type="nucleotide sequence ID" value="NZ_JAIVFK010000001.1"/>
</dbReference>
<dbReference type="Gene3D" id="3.40.50.150">
    <property type="entry name" value="Vaccinia Virus protein VP39"/>
    <property type="match status" value="1"/>
</dbReference>
<dbReference type="InterPro" id="IPR010342">
    <property type="entry name" value="DUF938"/>
</dbReference>
<dbReference type="EMBL" id="JAIVFP010000001">
    <property type="protein sequence ID" value="MCI4684552.1"/>
    <property type="molecule type" value="Genomic_DNA"/>
</dbReference>
<comment type="caution">
    <text evidence="1">The sequence shown here is derived from an EMBL/GenBank/DDBJ whole genome shotgun (WGS) entry which is preliminary data.</text>
</comment>
<gene>
    <name evidence="1" type="ORF">K2U94_17565</name>
</gene>
<accession>A0ABS9ZAF5</accession>
<reference evidence="1" key="1">
    <citation type="journal article" date="2022" name="ISME J.">
        <title>Identification of active gaseous-alkane degraders at natural gas seeps.</title>
        <authorList>
            <person name="Farhan Ul Haque M."/>
            <person name="Hernandez M."/>
            <person name="Crombie A.T."/>
            <person name="Murrell J.C."/>
        </authorList>
    </citation>
    <scope>NUCLEOTIDE SEQUENCE</scope>
    <source>
        <strain evidence="1">PC2</strain>
    </source>
</reference>